<dbReference type="GO" id="GO:0004553">
    <property type="term" value="F:hydrolase activity, hydrolyzing O-glycosyl compounds"/>
    <property type="evidence" value="ECO:0007669"/>
    <property type="project" value="InterPro"/>
</dbReference>
<evidence type="ECO:0000313" key="6">
    <source>
        <dbReference type="Proteomes" id="UP000193719"/>
    </source>
</evidence>
<organism evidence="5 6">
    <name type="scientific">Piromyces finnis</name>
    <dbReference type="NCBI Taxonomy" id="1754191"/>
    <lineage>
        <taxon>Eukaryota</taxon>
        <taxon>Fungi</taxon>
        <taxon>Fungi incertae sedis</taxon>
        <taxon>Chytridiomycota</taxon>
        <taxon>Chytridiomycota incertae sedis</taxon>
        <taxon>Neocallimastigomycetes</taxon>
        <taxon>Neocallimastigales</taxon>
        <taxon>Neocallimastigaceae</taxon>
        <taxon>Piromyces</taxon>
    </lineage>
</organism>
<evidence type="ECO:0000256" key="2">
    <source>
        <dbReference type="ARBA" id="ARBA00022801"/>
    </source>
</evidence>
<dbReference type="STRING" id="1754191.A0A1Y1VLA4"/>
<dbReference type="PANTHER" id="PTHR30480">
    <property type="entry name" value="BETA-HEXOSAMINIDASE-RELATED"/>
    <property type="match status" value="1"/>
</dbReference>
<comment type="caution">
    <text evidence="5">The sequence shown here is derived from an EMBL/GenBank/DDBJ whole genome shotgun (WGS) entry which is preliminary data.</text>
</comment>
<dbReference type="InterPro" id="IPR036962">
    <property type="entry name" value="Glyco_hydro_3_N_sf"/>
</dbReference>
<reference evidence="5 6" key="2">
    <citation type="submission" date="2016-08" db="EMBL/GenBank/DDBJ databases">
        <title>Pervasive Adenine N6-methylation of Active Genes in Fungi.</title>
        <authorList>
            <consortium name="DOE Joint Genome Institute"/>
            <person name="Mondo S.J."/>
            <person name="Dannebaum R.O."/>
            <person name="Kuo R.C."/>
            <person name="Labutti K."/>
            <person name="Haridas S."/>
            <person name="Kuo A."/>
            <person name="Salamov A."/>
            <person name="Ahrendt S.R."/>
            <person name="Lipzen A."/>
            <person name="Sullivan W."/>
            <person name="Andreopoulos W.B."/>
            <person name="Clum A."/>
            <person name="Lindquist E."/>
            <person name="Daum C."/>
            <person name="Ramamoorthy G.K."/>
            <person name="Gryganskyi A."/>
            <person name="Culley D."/>
            <person name="Magnuson J.K."/>
            <person name="James T.Y."/>
            <person name="O'Malley M.A."/>
            <person name="Stajich J.E."/>
            <person name="Spatafora J.W."/>
            <person name="Visel A."/>
            <person name="Grigoriev I.V."/>
        </authorList>
    </citation>
    <scope>NUCLEOTIDE SEQUENCE [LARGE SCALE GENOMIC DNA]</scope>
    <source>
        <strain evidence="6">finn</strain>
    </source>
</reference>
<dbReference type="SUPFAM" id="SSF51445">
    <property type="entry name" value="(Trans)glycosidases"/>
    <property type="match status" value="1"/>
</dbReference>
<evidence type="ECO:0000256" key="1">
    <source>
        <dbReference type="ARBA" id="ARBA00005336"/>
    </source>
</evidence>
<name>A0A1Y1VLA4_9FUNG</name>
<dbReference type="AlphaFoldDB" id="A0A1Y1VLA4"/>
<evidence type="ECO:0000313" key="5">
    <source>
        <dbReference type="EMBL" id="ORX59230.1"/>
    </source>
</evidence>
<evidence type="ECO:0000256" key="3">
    <source>
        <dbReference type="ARBA" id="ARBA00023295"/>
    </source>
</evidence>
<gene>
    <name evidence="5" type="ORF">BCR36DRAFT_343078</name>
</gene>
<dbReference type="InterPro" id="IPR001764">
    <property type="entry name" value="Glyco_hydro_3_N"/>
</dbReference>
<keyword evidence="2 5" id="KW-0378">Hydrolase</keyword>
<proteinExistence type="inferred from homology"/>
<dbReference type="InterPro" id="IPR036881">
    <property type="entry name" value="Glyco_hydro_3_C_sf"/>
</dbReference>
<sequence length="527" mass="59378">MNYYQLKNINKFSLDEKLGQLLIIGFDGPVLTDETRSLIQKYKFGNFILFSRNIVNLEQLVRLTRDIHDEVIKSVGVMPFIAIDQEGGMVIRIKNKETCYPGSMTLAATDLENGKIVGHLMGKHLMALGINMNMAPSLDTNNNPKNPIIGVRSFSDNPDIVGKFGVSLIKGMQDEGIIATAKHFPGHGDVEMDSHLGLPVLPFNRQRLYDVELKPFKMAIANNVENIMCAHIIFKDIDPENPATLSKSLLQDILREELHYHGLITSDCMEMKAISENITTPVGVVKGIAAGIDLACVCHTKENQINSIEKLKHAVDEQIISIEDINKKVERILQVKNKVFSVMTNLFFKNIRCTLDIFNESSSSLINQKIVDASLTHVRGKKLELKGKILLFGCKAQASNMAEEINHEINIIDLVQKNCCSIHTIEYQRNTYYDTFITTSQTYDTVIFISYDAFTDTLQSKLINELNMKCSNFYVIAIRNPYDYLSLSGNINYYTLYEYTPSSIKSVIKFLKGEIDATGKLPIQLLK</sequence>
<accession>A0A1Y1VLA4</accession>
<dbReference type="InterPro" id="IPR050226">
    <property type="entry name" value="NagZ_Beta-hexosaminidase"/>
</dbReference>
<dbReference type="Gene3D" id="3.40.50.1700">
    <property type="entry name" value="Glycoside hydrolase family 3 C-terminal domain"/>
    <property type="match status" value="1"/>
</dbReference>
<dbReference type="InterPro" id="IPR017853">
    <property type="entry name" value="GH"/>
</dbReference>
<dbReference type="GO" id="GO:0009254">
    <property type="term" value="P:peptidoglycan turnover"/>
    <property type="evidence" value="ECO:0007669"/>
    <property type="project" value="TreeGrafter"/>
</dbReference>
<comment type="similarity">
    <text evidence="1">Belongs to the glycosyl hydrolase 3 family.</text>
</comment>
<dbReference type="PANTHER" id="PTHR30480:SF16">
    <property type="entry name" value="GLYCOSIDE HYDROLASE FAMILY 3 DOMAIN PROTEIN"/>
    <property type="match status" value="1"/>
</dbReference>
<dbReference type="Proteomes" id="UP000193719">
    <property type="component" value="Unassembled WGS sequence"/>
</dbReference>
<feature type="domain" description="Glycoside hydrolase family 3 N-terminal" evidence="4">
    <location>
        <begin position="14"/>
        <end position="335"/>
    </location>
</feature>
<dbReference type="Gene3D" id="3.20.20.300">
    <property type="entry name" value="Glycoside hydrolase, family 3, N-terminal domain"/>
    <property type="match status" value="1"/>
</dbReference>
<protein>
    <submittedName>
        <fullName evidence="5">Glycoside hydrolase family 3 protein</fullName>
    </submittedName>
</protein>
<dbReference type="EMBL" id="MCFH01000003">
    <property type="protein sequence ID" value="ORX59230.1"/>
    <property type="molecule type" value="Genomic_DNA"/>
</dbReference>
<reference evidence="5 6" key="1">
    <citation type="submission" date="2016-08" db="EMBL/GenBank/DDBJ databases">
        <title>Genomes of anaerobic fungi encode conserved fungal cellulosomes for biomass hydrolysis.</title>
        <authorList>
            <consortium name="DOE Joint Genome Institute"/>
            <person name="Haitjema C.H."/>
            <person name="Gilmore S.P."/>
            <person name="Henske J.K."/>
            <person name="Solomon K.V."/>
            <person name="De Groot R."/>
            <person name="Kuo A."/>
            <person name="Mondo S.J."/>
            <person name="Salamov A.A."/>
            <person name="Labutti K."/>
            <person name="Zhao Z."/>
            <person name="Chiniquy J."/>
            <person name="Barry K."/>
            <person name="Brewer H.M."/>
            <person name="Purvine S.O."/>
            <person name="Wright A.T."/>
            <person name="Boxma B."/>
            <person name="Van Alen T."/>
            <person name="Hackstein J.H."/>
            <person name="Baker S.E."/>
            <person name="Grigoriev I.V."/>
            <person name="O'Malley M.A."/>
        </authorList>
    </citation>
    <scope>NUCLEOTIDE SEQUENCE [LARGE SCALE GENOMIC DNA]</scope>
    <source>
        <strain evidence="6">finn</strain>
    </source>
</reference>
<dbReference type="GO" id="GO:0005975">
    <property type="term" value="P:carbohydrate metabolic process"/>
    <property type="evidence" value="ECO:0007669"/>
    <property type="project" value="InterPro"/>
</dbReference>
<evidence type="ECO:0000259" key="4">
    <source>
        <dbReference type="Pfam" id="PF00933"/>
    </source>
</evidence>
<keyword evidence="3" id="KW-0326">Glycosidase</keyword>
<dbReference type="Pfam" id="PF00933">
    <property type="entry name" value="Glyco_hydro_3"/>
    <property type="match status" value="1"/>
</dbReference>
<dbReference type="NCBIfam" id="NF003740">
    <property type="entry name" value="PRK05337.1"/>
    <property type="match status" value="1"/>
</dbReference>
<dbReference type="OrthoDB" id="4215304at2759"/>
<keyword evidence="6" id="KW-1185">Reference proteome</keyword>